<evidence type="ECO:0000313" key="10">
    <source>
        <dbReference type="Proteomes" id="UP001056937"/>
    </source>
</evidence>
<dbReference type="Proteomes" id="UP001056937">
    <property type="component" value="Chromosome 1"/>
</dbReference>
<evidence type="ECO:0000256" key="8">
    <source>
        <dbReference type="SAM" id="Phobius"/>
    </source>
</evidence>
<feature type="transmembrane region" description="Helical" evidence="8">
    <location>
        <begin position="194"/>
        <end position="216"/>
    </location>
</feature>
<dbReference type="PANTHER" id="PTHR33908">
    <property type="entry name" value="MANNOSYLTRANSFERASE YKCB-RELATED"/>
    <property type="match status" value="1"/>
</dbReference>
<evidence type="ECO:0008006" key="11">
    <source>
        <dbReference type="Google" id="ProtNLM"/>
    </source>
</evidence>
<evidence type="ECO:0000256" key="6">
    <source>
        <dbReference type="ARBA" id="ARBA00022989"/>
    </source>
</evidence>
<evidence type="ECO:0000313" key="9">
    <source>
        <dbReference type="EMBL" id="USI74208.1"/>
    </source>
</evidence>
<dbReference type="RefSeq" id="WP_252168012.1">
    <property type="nucleotide sequence ID" value="NZ_CP084930.1"/>
</dbReference>
<reference evidence="9" key="1">
    <citation type="journal article" date="2022" name="Toxins">
        <title>Genomic Analysis of Sphingopyxis sp. USTB-05 for Biodegrading Cyanobacterial Hepatotoxins.</title>
        <authorList>
            <person name="Liu C."/>
            <person name="Xu Q."/>
            <person name="Zhao Z."/>
            <person name="Zhang H."/>
            <person name="Liu X."/>
            <person name="Yin C."/>
            <person name="Liu Y."/>
            <person name="Yan H."/>
        </authorList>
    </citation>
    <scope>NUCLEOTIDE SEQUENCE</scope>
    <source>
        <strain evidence="9">NBD5</strain>
    </source>
</reference>
<dbReference type="InterPro" id="IPR050297">
    <property type="entry name" value="LipidA_mod_glycosyltrf_83"/>
</dbReference>
<dbReference type="PANTHER" id="PTHR33908:SF3">
    <property type="entry name" value="UNDECAPRENYL PHOSPHATE-ALPHA-4-AMINO-4-DEOXY-L-ARABINOSE ARABINOSYL TRANSFERASE"/>
    <property type="match status" value="1"/>
</dbReference>
<dbReference type="EMBL" id="CP084930">
    <property type="protein sequence ID" value="USI74208.1"/>
    <property type="molecule type" value="Genomic_DNA"/>
</dbReference>
<evidence type="ECO:0000256" key="7">
    <source>
        <dbReference type="ARBA" id="ARBA00023136"/>
    </source>
</evidence>
<comment type="subcellular location">
    <subcellularLocation>
        <location evidence="1">Cell membrane</location>
        <topology evidence="1">Multi-pass membrane protein</topology>
    </subcellularLocation>
</comment>
<feature type="transmembrane region" description="Helical" evidence="8">
    <location>
        <begin position="20"/>
        <end position="39"/>
    </location>
</feature>
<organism evidence="9 10">
    <name type="scientific">Sphingomonas morindae</name>
    <dbReference type="NCBI Taxonomy" id="1541170"/>
    <lineage>
        <taxon>Bacteria</taxon>
        <taxon>Pseudomonadati</taxon>
        <taxon>Pseudomonadota</taxon>
        <taxon>Alphaproteobacteria</taxon>
        <taxon>Sphingomonadales</taxon>
        <taxon>Sphingomonadaceae</taxon>
        <taxon>Sphingomonas</taxon>
    </lineage>
</organism>
<feature type="transmembrane region" description="Helical" evidence="8">
    <location>
        <begin position="228"/>
        <end position="249"/>
    </location>
</feature>
<protein>
    <recommendedName>
        <fullName evidence="11">Glycosyltransferase RgtA/B/C/D-like domain-containing protein</fullName>
    </recommendedName>
</protein>
<sequence>MDRRTPVPPSSLTERRARAALLLLAVTLLAAGLRLWHGFAHPFWLDEAYSAYAADHGFAFLWHVVPRYETHPPFYYSLVRLWSLAFGETLAARRSLGLIAGIAAVPVAMLAARRLAALIGLAPRRAALLALLVGLFAACHPLMLQMSRQVRPYPVMTLVYALALLPLFRLAAAARAGRPLPTGALAGFALAEAAMLWLHSLGPLFGAALGLALLLVTVRPGLARRDAVALLASQALAGLLYLPAFAIMLGQAPTWIQSTWLVFRPATLIAQLGLIYASWNRWVSLIALLLALAGAASLGRRHWGGRVAAALAILAILPVAAAILLSLTVAPVFLTRTLSPVTVPGLLLIAAGAAQTGRLALATLPLAALLLTGEAAVTRLMLRAGPMQDWYGAIAWLRPRMAPGDTLWAYPNEGALPLSYALRDERRTLPIRAIPAPVPAFGMGGYFPTGSRGVVSLYPDQIARLMASPAARTPPTIWVLRLGPWKYDPGDRLVRALAADRRVVGHFRRGAIDLIGLRRAGDGLSARRDAPAAADAAR</sequence>
<keyword evidence="2" id="KW-1003">Cell membrane</keyword>
<keyword evidence="10" id="KW-1185">Reference proteome</keyword>
<evidence type="ECO:0000256" key="5">
    <source>
        <dbReference type="ARBA" id="ARBA00022692"/>
    </source>
</evidence>
<accession>A0ABY4XBI4</accession>
<keyword evidence="3" id="KW-0328">Glycosyltransferase</keyword>
<evidence type="ECO:0000256" key="2">
    <source>
        <dbReference type="ARBA" id="ARBA00022475"/>
    </source>
</evidence>
<feature type="transmembrane region" description="Helical" evidence="8">
    <location>
        <begin position="155"/>
        <end position="174"/>
    </location>
</feature>
<evidence type="ECO:0000256" key="4">
    <source>
        <dbReference type="ARBA" id="ARBA00022679"/>
    </source>
</evidence>
<feature type="transmembrane region" description="Helical" evidence="8">
    <location>
        <begin position="346"/>
        <end position="371"/>
    </location>
</feature>
<feature type="transmembrane region" description="Helical" evidence="8">
    <location>
        <begin position="269"/>
        <end position="295"/>
    </location>
</feature>
<keyword evidence="7 8" id="KW-0472">Membrane</keyword>
<name>A0ABY4XBI4_9SPHN</name>
<feature type="transmembrane region" description="Helical" evidence="8">
    <location>
        <begin position="126"/>
        <end position="143"/>
    </location>
</feature>
<keyword evidence="6 8" id="KW-1133">Transmembrane helix</keyword>
<evidence type="ECO:0000256" key="3">
    <source>
        <dbReference type="ARBA" id="ARBA00022676"/>
    </source>
</evidence>
<proteinExistence type="predicted"/>
<keyword evidence="4" id="KW-0808">Transferase</keyword>
<feature type="transmembrane region" description="Helical" evidence="8">
    <location>
        <begin position="307"/>
        <end position="334"/>
    </location>
</feature>
<evidence type="ECO:0000256" key="1">
    <source>
        <dbReference type="ARBA" id="ARBA00004651"/>
    </source>
</evidence>
<keyword evidence="5 8" id="KW-0812">Transmembrane</keyword>
<gene>
    <name evidence="9" type="ORF">LHA26_07080</name>
</gene>
<feature type="transmembrane region" description="Helical" evidence="8">
    <location>
        <begin position="98"/>
        <end position="120"/>
    </location>
</feature>